<dbReference type="eggNOG" id="COG0231">
    <property type="taxonomic scope" value="Bacteria"/>
</dbReference>
<name>A6GIF7_9BACT</name>
<dbReference type="GO" id="GO:0043043">
    <property type="term" value="P:peptide biosynthetic process"/>
    <property type="evidence" value="ECO:0007669"/>
    <property type="project" value="InterPro"/>
</dbReference>
<dbReference type="PROSITE" id="PS01275">
    <property type="entry name" value="EFP"/>
    <property type="match status" value="1"/>
</dbReference>
<dbReference type="Gene3D" id="2.30.30.30">
    <property type="match status" value="1"/>
</dbReference>
<dbReference type="PIRSF" id="PIRSF005901">
    <property type="entry name" value="EF-P"/>
    <property type="match status" value="1"/>
</dbReference>
<keyword evidence="4 7" id="KW-0963">Cytoplasm</keyword>
<evidence type="ECO:0000256" key="1">
    <source>
        <dbReference type="ARBA" id="ARBA00004496"/>
    </source>
</evidence>
<dbReference type="InterPro" id="IPR008991">
    <property type="entry name" value="Translation_prot_SH3-like_sf"/>
</dbReference>
<dbReference type="Pfam" id="PF09285">
    <property type="entry name" value="Elong-fact-P_C"/>
    <property type="match status" value="1"/>
</dbReference>
<dbReference type="CDD" id="cd05794">
    <property type="entry name" value="S1_EF-P_repeat_2"/>
    <property type="match status" value="1"/>
</dbReference>
<feature type="domain" description="Translation elongation factor P/YeiP central" evidence="11">
    <location>
        <begin position="66"/>
        <end position="120"/>
    </location>
</feature>
<evidence type="ECO:0000256" key="2">
    <source>
        <dbReference type="ARBA" id="ARBA00004815"/>
    </source>
</evidence>
<dbReference type="UniPathway" id="UPA00345"/>
<evidence type="ECO:0000256" key="8">
    <source>
        <dbReference type="NCBIfam" id="TIGR00038"/>
    </source>
</evidence>
<dbReference type="Gene3D" id="2.40.50.140">
    <property type="entry name" value="Nucleic acid-binding proteins"/>
    <property type="match status" value="2"/>
</dbReference>
<dbReference type="InterPro" id="IPR015365">
    <property type="entry name" value="Elong-fact-P_C"/>
</dbReference>
<dbReference type="RefSeq" id="WP_006976493.1">
    <property type="nucleotide sequence ID" value="NZ_ABCS01000136.1"/>
</dbReference>
<comment type="pathway">
    <text evidence="2 7">Protein biosynthesis; polypeptide chain elongation.</text>
</comment>
<dbReference type="Pfam" id="PF08207">
    <property type="entry name" value="EFP_N"/>
    <property type="match status" value="1"/>
</dbReference>
<evidence type="ECO:0000256" key="5">
    <source>
        <dbReference type="ARBA" id="ARBA00022768"/>
    </source>
</evidence>
<reference evidence="12 13" key="1">
    <citation type="submission" date="2007-06" db="EMBL/GenBank/DDBJ databases">
        <authorList>
            <person name="Shimkets L."/>
            <person name="Ferriera S."/>
            <person name="Johnson J."/>
            <person name="Kravitz S."/>
            <person name="Beeson K."/>
            <person name="Sutton G."/>
            <person name="Rogers Y.-H."/>
            <person name="Friedman R."/>
            <person name="Frazier M."/>
            <person name="Venter J.C."/>
        </authorList>
    </citation>
    <scope>NUCLEOTIDE SEQUENCE [LARGE SCALE GENOMIC DNA]</scope>
    <source>
        <strain evidence="12 13">SIR-1</strain>
    </source>
</reference>
<comment type="similarity">
    <text evidence="3 7 9">Belongs to the elongation factor P family.</text>
</comment>
<comment type="subcellular location">
    <subcellularLocation>
        <location evidence="1 7">Cytoplasm</location>
    </subcellularLocation>
</comment>
<comment type="caution">
    <text evidence="12">The sequence shown here is derived from an EMBL/GenBank/DDBJ whole genome shotgun (WGS) entry which is preliminary data.</text>
</comment>
<dbReference type="InterPro" id="IPR013852">
    <property type="entry name" value="Transl_elong_P/YeiP_CS"/>
</dbReference>
<comment type="function">
    <text evidence="7">Involved in peptide bond synthesis. Stimulates efficient translation and peptide-bond synthesis on native or reconstituted 70S ribosomes in vitro. Probably functions indirectly by altering the affinity of the ribosome for aminoacyl-tRNA, thus increasing their reactivity as acceptors for peptidyl transferase.</text>
</comment>
<dbReference type="HAMAP" id="MF_00141">
    <property type="entry name" value="EF_P"/>
    <property type="match status" value="1"/>
</dbReference>
<dbReference type="OrthoDB" id="9801844at2"/>
<evidence type="ECO:0000313" key="12">
    <source>
        <dbReference type="EMBL" id="EDM74320.1"/>
    </source>
</evidence>
<accession>A6GIF7</accession>
<dbReference type="PANTHER" id="PTHR30053">
    <property type="entry name" value="ELONGATION FACTOR P"/>
    <property type="match status" value="1"/>
</dbReference>
<dbReference type="CDD" id="cd04470">
    <property type="entry name" value="S1_EF-P_repeat_1"/>
    <property type="match status" value="1"/>
</dbReference>
<dbReference type="SMART" id="SM00841">
    <property type="entry name" value="Elong-fact-P_C"/>
    <property type="match status" value="1"/>
</dbReference>
<dbReference type="InterPro" id="IPR011768">
    <property type="entry name" value="Transl_elongation_fac_P"/>
</dbReference>
<dbReference type="EMBL" id="ABCS01000136">
    <property type="protein sequence ID" value="EDM74320.1"/>
    <property type="molecule type" value="Genomic_DNA"/>
</dbReference>
<dbReference type="AlphaFoldDB" id="A6GIF7"/>
<dbReference type="SUPFAM" id="SSF50104">
    <property type="entry name" value="Translation proteins SH3-like domain"/>
    <property type="match status" value="1"/>
</dbReference>
<protein>
    <recommendedName>
        <fullName evidence="7 8">Elongation factor P</fullName>
        <shortName evidence="7">EF-P</shortName>
    </recommendedName>
</protein>
<dbReference type="NCBIfam" id="TIGR00038">
    <property type="entry name" value="efp"/>
    <property type="match status" value="1"/>
</dbReference>
<dbReference type="GO" id="GO:0003746">
    <property type="term" value="F:translation elongation factor activity"/>
    <property type="evidence" value="ECO:0007669"/>
    <property type="project" value="UniProtKB-UniRule"/>
</dbReference>
<proteinExistence type="inferred from homology"/>
<evidence type="ECO:0000259" key="11">
    <source>
        <dbReference type="SMART" id="SM01185"/>
    </source>
</evidence>
<dbReference type="GO" id="GO:0005829">
    <property type="term" value="C:cytosol"/>
    <property type="evidence" value="ECO:0007669"/>
    <property type="project" value="UniProtKB-ARBA"/>
</dbReference>
<evidence type="ECO:0000256" key="6">
    <source>
        <dbReference type="ARBA" id="ARBA00022917"/>
    </source>
</evidence>
<keyword evidence="6 7" id="KW-0648">Protein biosynthesis</keyword>
<feature type="domain" description="Elongation factor P C-terminal" evidence="10">
    <location>
        <begin position="128"/>
        <end position="183"/>
    </location>
</feature>
<dbReference type="FunFam" id="2.40.50.140:FF:000004">
    <property type="entry name" value="Elongation factor P"/>
    <property type="match status" value="1"/>
</dbReference>
<dbReference type="NCBIfam" id="NF001810">
    <property type="entry name" value="PRK00529.1"/>
    <property type="match status" value="1"/>
</dbReference>
<gene>
    <name evidence="7" type="primary">efp</name>
    <name evidence="12" type="ORF">PPSIR1_11853</name>
</gene>
<dbReference type="InterPro" id="IPR001059">
    <property type="entry name" value="Transl_elong_P/YeiP_cen"/>
</dbReference>
<evidence type="ECO:0000313" key="13">
    <source>
        <dbReference type="Proteomes" id="UP000005801"/>
    </source>
</evidence>
<evidence type="ECO:0000256" key="7">
    <source>
        <dbReference type="HAMAP-Rule" id="MF_00141"/>
    </source>
</evidence>
<evidence type="ECO:0000256" key="9">
    <source>
        <dbReference type="RuleBase" id="RU004389"/>
    </source>
</evidence>
<dbReference type="InterPro" id="IPR012340">
    <property type="entry name" value="NA-bd_OB-fold"/>
</dbReference>
<evidence type="ECO:0000259" key="10">
    <source>
        <dbReference type="SMART" id="SM00841"/>
    </source>
</evidence>
<dbReference type="Proteomes" id="UP000005801">
    <property type="component" value="Unassembled WGS sequence"/>
</dbReference>
<keyword evidence="13" id="KW-1185">Reference proteome</keyword>
<dbReference type="STRING" id="391625.PPSIR1_11853"/>
<dbReference type="InterPro" id="IPR014722">
    <property type="entry name" value="Rib_uL2_dom2"/>
</dbReference>
<dbReference type="InterPro" id="IPR020599">
    <property type="entry name" value="Transl_elong_fac_P/YeiP"/>
</dbReference>
<dbReference type="FunFam" id="2.40.50.140:FF:000009">
    <property type="entry name" value="Elongation factor P"/>
    <property type="match status" value="1"/>
</dbReference>
<evidence type="ECO:0000256" key="4">
    <source>
        <dbReference type="ARBA" id="ARBA00022490"/>
    </source>
</evidence>
<dbReference type="Pfam" id="PF01132">
    <property type="entry name" value="EFP"/>
    <property type="match status" value="1"/>
</dbReference>
<dbReference type="InterPro" id="IPR013185">
    <property type="entry name" value="Transl_elong_KOW-like"/>
</dbReference>
<dbReference type="SUPFAM" id="SSF50249">
    <property type="entry name" value="Nucleic acid-binding proteins"/>
    <property type="match status" value="2"/>
</dbReference>
<dbReference type="FunFam" id="2.30.30.30:FF:000003">
    <property type="entry name" value="Elongation factor P"/>
    <property type="match status" value="1"/>
</dbReference>
<evidence type="ECO:0000256" key="3">
    <source>
        <dbReference type="ARBA" id="ARBA00009479"/>
    </source>
</evidence>
<sequence>MDVSDLKKNVKLEIDGQPWIVADFQFVKPGKGQGLYKCKIKNMVTGAVVDRTWRSGEKLTAANVESRTYQYLYPGADSFTFMDNATYEQVEIDEKTIGTDARFLMDNLEVDILFYNERPVGVTLPSHVVMSVSECEPGVKGDTATGATKGATMETGYEVQVPLFIKVGDRLKIDTRTGSYVERVN</sequence>
<dbReference type="PANTHER" id="PTHR30053:SF12">
    <property type="entry name" value="ELONGATION FACTOR P (EF-P) FAMILY PROTEIN"/>
    <property type="match status" value="1"/>
</dbReference>
<keyword evidence="5 7" id="KW-0251">Elongation factor</keyword>
<organism evidence="12 13">
    <name type="scientific">Plesiocystis pacifica SIR-1</name>
    <dbReference type="NCBI Taxonomy" id="391625"/>
    <lineage>
        <taxon>Bacteria</taxon>
        <taxon>Pseudomonadati</taxon>
        <taxon>Myxococcota</taxon>
        <taxon>Polyangia</taxon>
        <taxon>Nannocystales</taxon>
        <taxon>Nannocystaceae</taxon>
        <taxon>Plesiocystis</taxon>
    </lineage>
</organism>
<dbReference type="SMART" id="SM01185">
    <property type="entry name" value="EFP"/>
    <property type="match status" value="1"/>
</dbReference>